<accession>A0A0A0BLW9</accession>
<dbReference type="EMBL" id="AXCY01000136">
    <property type="protein sequence ID" value="KGM08961.1"/>
    <property type="molecule type" value="Genomic_DNA"/>
</dbReference>
<sequence>MTQGQTLLMESPRPQLLQSRYFPTDNVMDVFDSKKVMLDFDNGDLQSGAFFAKGYGDGNKTTYYSEVCEPPRIAESDIIDAGDRDRVLFEQLCRAQGNVTPSHADALNDLLRIKAGRCADRVQRGIERLCSMLLQKNALALQYKSSPSASSNDVTVDVQYFNDNTTGAAADGGKNPQVYESKAWGGADATPYDDVCAMCRKLVQNGGNAVDLLMSPQMWGHLIADITKKMGNGMPQINYTIINSGDKGGLYDEDILDAQHVGSANFGGYVLNLIVYSGAYTKIEKDKEVFTPYLPENFVCVIAPNVGHTLCGAVNKASVGAFVNGGDAALVRHTGKFIVTKYFDFANEQVSVRCESLPLPAPHRRWGWVTKTDATTPVGS</sequence>
<dbReference type="Pfam" id="PF03864">
    <property type="entry name" value="Phage_cap_E"/>
    <property type="match status" value="1"/>
</dbReference>
<protein>
    <recommendedName>
        <fullName evidence="3">Capsid protein</fullName>
    </recommendedName>
</protein>
<evidence type="ECO:0000313" key="2">
    <source>
        <dbReference type="Proteomes" id="UP000029839"/>
    </source>
</evidence>
<dbReference type="Gene3D" id="3.30.1930.10">
    <property type="entry name" value="capsid protein of prophage domain"/>
    <property type="match status" value="1"/>
</dbReference>
<dbReference type="InterPro" id="IPR005564">
    <property type="entry name" value="Major_capsid_GpE"/>
</dbReference>
<evidence type="ECO:0000313" key="1">
    <source>
        <dbReference type="EMBL" id="KGM08961.1"/>
    </source>
</evidence>
<reference evidence="1 2" key="2">
    <citation type="journal article" date="2015" name="Stand. Genomic Sci.">
        <title>Draft genome sequence of Cellulomonas carbonis T26(T) and comparative analysis of six Cellulomonas genomes.</title>
        <authorList>
            <person name="Zhuang W."/>
            <person name="Zhang S."/>
            <person name="Xia X."/>
            <person name="Wang G."/>
        </authorList>
    </citation>
    <scope>NUCLEOTIDE SEQUENCE [LARGE SCALE GENOMIC DNA]</scope>
    <source>
        <strain evidence="1 2">T26</strain>
    </source>
</reference>
<gene>
    <name evidence="1" type="ORF">N868_05295</name>
</gene>
<comment type="caution">
    <text evidence="1">The sequence shown here is derived from an EMBL/GenBank/DDBJ whole genome shotgun (WGS) entry which is preliminary data.</text>
</comment>
<reference evidence="1 2" key="1">
    <citation type="submission" date="2013-08" db="EMBL/GenBank/DDBJ databases">
        <title>Genome sequencing of Cellulomonas carbonis T26.</title>
        <authorList>
            <person name="Chen F."/>
            <person name="Li Y."/>
            <person name="Wang G."/>
        </authorList>
    </citation>
    <scope>NUCLEOTIDE SEQUENCE [LARGE SCALE GENOMIC DNA]</scope>
    <source>
        <strain evidence="1 2">T26</strain>
    </source>
</reference>
<organism evidence="1 2">
    <name type="scientific">Cellulomonas carbonis T26</name>
    <dbReference type="NCBI Taxonomy" id="947969"/>
    <lineage>
        <taxon>Bacteria</taxon>
        <taxon>Bacillati</taxon>
        <taxon>Actinomycetota</taxon>
        <taxon>Actinomycetes</taxon>
        <taxon>Micrococcales</taxon>
        <taxon>Cellulomonadaceae</taxon>
        <taxon>Cellulomonas</taxon>
    </lineage>
</organism>
<keyword evidence="2" id="KW-1185">Reference proteome</keyword>
<dbReference type="AlphaFoldDB" id="A0A0A0BLW9"/>
<name>A0A0A0BLW9_9CELL</name>
<evidence type="ECO:0008006" key="3">
    <source>
        <dbReference type="Google" id="ProtNLM"/>
    </source>
</evidence>
<dbReference type="Proteomes" id="UP000029839">
    <property type="component" value="Unassembled WGS sequence"/>
</dbReference>
<proteinExistence type="predicted"/>
<dbReference type="Gene3D" id="3.15.30.10">
    <property type="entry name" value="putative capsid protein of prophage domain like"/>
    <property type="match status" value="1"/>
</dbReference>